<protein>
    <recommendedName>
        <fullName evidence="3">Response regulatory domain-containing protein</fullName>
    </recommendedName>
</protein>
<feature type="modified residue" description="4-aspartylphosphate" evidence="2">
    <location>
        <position position="52"/>
    </location>
</feature>
<reference evidence="4 5" key="1">
    <citation type="journal article" date="2016" name="Nat. Commun.">
        <title>Thousands of microbial genomes shed light on interconnected biogeochemical processes in an aquifer system.</title>
        <authorList>
            <person name="Anantharaman K."/>
            <person name="Brown C.T."/>
            <person name="Hug L.A."/>
            <person name="Sharon I."/>
            <person name="Castelle C.J."/>
            <person name="Probst A.J."/>
            <person name="Thomas B.C."/>
            <person name="Singh A."/>
            <person name="Wilkins M.J."/>
            <person name="Karaoz U."/>
            <person name="Brodie E.L."/>
            <person name="Williams K.H."/>
            <person name="Hubbard S.S."/>
            <person name="Banfield J.F."/>
        </authorList>
    </citation>
    <scope>NUCLEOTIDE SEQUENCE [LARGE SCALE GENOMIC DNA]</scope>
    <source>
        <strain evidence="5">RIFCSPLOWO2_12_FULL_64_10</strain>
    </source>
</reference>
<evidence type="ECO:0000313" key="5">
    <source>
        <dbReference type="Proteomes" id="UP000178606"/>
    </source>
</evidence>
<dbReference type="SUPFAM" id="SSF52172">
    <property type="entry name" value="CheY-like"/>
    <property type="match status" value="1"/>
</dbReference>
<sequence>MAHILVVDDHEVVRQVVGFILERAGHRVSEACDGAHALEILRDVATDMVLTDINMPVMDGKRFLAELRSQFPGMPCAGMSWDSEGIEFDGFIRKPFDAQELINMVGRILERCPAEG</sequence>
<dbReference type="SMART" id="SM00448">
    <property type="entry name" value="REC"/>
    <property type="match status" value="1"/>
</dbReference>
<name>A0A1F6D1F6_HANXR</name>
<dbReference type="Proteomes" id="UP000178606">
    <property type="component" value="Unassembled WGS sequence"/>
</dbReference>
<dbReference type="InterPro" id="IPR001789">
    <property type="entry name" value="Sig_transdc_resp-reg_receiver"/>
</dbReference>
<dbReference type="GO" id="GO:0000160">
    <property type="term" value="P:phosphorelay signal transduction system"/>
    <property type="evidence" value="ECO:0007669"/>
    <property type="project" value="InterPro"/>
</dbReference>
<comment type="caution">
    <text evidence="4">The sequence shown here is derived from an EMBL/GenBank/DDBJ whole genome shotgun (WGS) entry which is preliminary data.</text>
</comment>
<gene>
    <name evidence="4" type="ORF">A3F84_11075</name>
</gene>
<dbReference type="InterPro" id="IPR050595">
    <property type="entry name" value="Bact_response_regulator"/>
</dbReference>
<keyword evidence="1 2" id="KW-0597">Phosphoprotein</keyword>
<dbReference type="PANTHER" id="PTHR44591">
    <property type="entry name" value="STRESS RESPONSE REGULATOR PROTEIN 1"/>
    <property type="match status" value="1"/>
</dbReference>
<dbReference type="PROSITE" id="PS50110">
    <property type="entry name" value="RESPONSE_REGULATORY"/>
    <property type="match status" value="1"/>
</dbReference>
<accession>A0A1F6D1F6</accession>
<dbReference type="AlphaFoldDB" id="A0A1F6D1F6"/>
<evidence type="ECO:0000259" key="3">
    <source>
        <dbReference type="PROSITE" id="PS50110"/>
    </source>
</evidence>
<dbReference type="Pfam" id="PF00072">
    <property type="entry name" value="Response_reg"/>
    <property type="match status" value="1"/>
</dbReference>
<dbReference type="InterPro" id="IPR011006">
    <property type="entry name" value="CheY-like_superfamily"/>
</dbReference>
<feature type="domain" description="Response regulatory" evidence="3">
    <location>
        <begin position="3"/>
        <end position="109"/>
    </location>
</feature>
<dbReference type="PANTHER" id="PTHR44591:SF3">
    <property type="entry name" value="RESPONSE REGULATORY DOMAIN-CONTAINING PROTEIN"/>
    <property type="match status" value="1"/>
</dbReference>
<dbReference type="Gene3D" id="3.40.50.2300">
    <property type="match status" value="1"/>
</dbReference>
<evidence type="ECO:0000256" key="2">
    <source>
        <dbReference type="PROSITE-ProRule" id="PRU00169"/>
    </source>
</evidence>
<evidence type="ECO:0000313" key="4">
    <source>
        <dbReference type="EMBL" id="OGG55268.1"/>
    </source>
</evidence>
<dbReference type="EMBL" id="MFKF01000085">
    <property type="protein sequence ID" value="OGG55268.1"/>
    <property type="molecule type" value="Genomic_DNA"/>
</dbReference>
<proteinExistence type="predicted"/>
<evidence type="ECO:0000256" key="1">
    <source>
        <dbReference type="ARBA" id="ARBA00022553"/>
    </source>
</evidence>
<organism evidence="4 5">
    <name type="scientific">Handelsmanbacteria sp. (strain RIFCSPLOWO2_12_FULL_64_10)</name>
    <dbReference type="NCBI Taxonomy" id="1817868"/>
    <lineage>
        <taxon>Bacteria</taxon>
        <taxon>Candidatus Handelsmaniibacteriota</taxon>
    </lineage>
</organism>